<reference evidence="1" key="1">
    <citation type="journal article" date="2015" name="Nature">
        <title>Complex archaea that bridge the gap between prokaryotes and eukaryotes.</title>
        <authorList>
            <person name="Spang A."/>
            <person name="Saw J.H."/>
            <person name="Jorgensen S.L."/>
            <person name="Zaremba-Niedzwiedzka K."/>
            <person name="Martijn J."/>
            <person name="Lind A.E."/>
            <person name="van Eijk R."/>
            <person name="Schleper C."/>
            <person name="Guy L."/>
            <person name="Ettema T.J."/>
        </authorList>
    </citation>
    <scope>NUCLEOTIDE SEQUENCE</scope>
</reference>
<accession>A0A0F9NUZ3</accession>
<feature type="non-terminal residue" evidence="1">
    <location>
        <position position="1"/>
    </location>
</feature>
<name>A0A0F9NUZ3_9ZZZZ</name>
<comment type="caution">
    <text evidence="1">The sequence shown here is derived from an EMBL/GenBank/DDBJ whole genome shotgun (WGS) entry which is preliminary data.</text>
</comment>
<evidence type="ECO:0000313" key="1">
    <source>
        <dbReference type="EMBL" id="KKN15892.1"/>
    </source>
</evidence>
<organism evidence="1">
    <name type="scientific">marine sediment metagenome</name>
    <dbReference type="NCBI Taxonomy" id="412755"/>
    <lineage>
        <taxon>unclassified sequences</taxon>
        <taxon>metagenomes</taxon>
        <taxon>ecological metagenomes</taxon>
    </lineage>
</organism>
<sequence>VQEAATERIRIQVNGRTRDVNAQIAATLDRAKLQFGDTPGMNQAFELALDSLDIERRGSLTPITSDQFWNELLKRMDQIRTGEFEAETTALPGPEFLNFLD</sequence>
<gene>
    <name evidence="1" type="ORF">LCGC14_0981360</name>
</gene>
<proteinExistence type="predicted"/>
<dbReference type="AlphaFoldDB" id="A0A0F9NUZ3"/>
<dbReference type="EMBL" id="LAZR01003667">
    <property type="protein sequence ID" value="KKN15892.1"/>
    <property type="molecule type" value="Genomic_DNA"/>
</dbReference>
<protein>
    <submittedName>
        <fullName evidence="1">Uncharacterized protein</fullName>
    </submittedName>
</protein>